<protein>
    <submittedName>
        <fullName evidence="1">Uncharacterized protein</fullName>
    </submittedName>
</protein>
<evidence type="ECO:0000313" key="1">
    <source>
        <dbReference type="EMBL" id="CAL1710516.1"/>
    </source>
</evidence>
<name>A0ABP1DRU2_9APHY</name>
<evidence type="ECO:0000313" key="2">
    <source>
        <dbReference type="Proteomes" id="UP001497453"/>
    </source>
</evidence>
<sequence>MQSCSQASIMLPLSQSFTQSSTSQSSLFATSQSLNFPDISSSFGSQTFGSQTLSDLSLLGSQDVNSPETFKQNIILVLDQLTRVQSLVRSAIAGIEHAYRPGTNPIQTSADIVSLRQAVDLLQELLRHSGVGALPLLDPQNPELPTEQQLLSDTNKVIRHLFDHLKRIQDSSAVVANLLGAAEQHGRR</sequence>
<organism evidence="1 2">
    <name type="scientific">Somion occarium</name>
    <dbReference type="NCBI Taxonomy" id="3059160"/>
    <lineage>
        <taxon>Eukaryota</taxon>
        <taxon>Fungi</taxon>
        <taxon>Dikarya</taxon>
        <taxon>Basidiomycota</taxon>
        <taxon>Agaricomycotina</taxon>
        <taxon>Agaricomycetes</taxon>
        <taxon>Polyporales</taxon>
        <taxon>Cerrenaceae</taxon>
        <taxon>Somion</taxon>
    </lineage>
</organism>
<reference evidence="2" key="1">
    <citation type="submission" date="2024-04" db="EMBL/GenBank/DDBJ databases">
        <authorList>
            <person name="Shaw F."/>
            <person name="Minotto A."/>
        </authorList>
    </citation>
    <scope>NUCLEOTIDE SEQUENCE [LARGE SCALE GENOMIC DNA]</scope>
</reference>
<dbReference type="EMBL" id="OZ037949">
    <property type="protein sequence ID" value="CAL1710516.1"/>
    <property type="molecule type" value="Genomic_DNA"/>
</dbReference>
<accession>A0ABP1DRU2</accession>
<gene>
    <name evidence="1" type="ORF">GFSPODELE1_LOCUS7862</name>
</gene>
<proteinExistence type="predicted"/>
<dbReference type="Proteomes" id="UP001497453">
    <property type="component" value="Chromosome 6"/>
</dbReference>
<keyword evidence="2" id="KW-1185">Reference proteome</keyword>